<evidence type="ECO:0000313" key="1">
    <source>
        <dbReference type="EMBL" id="RAO26508.1"/>
    </source>
</evidence>
<comment type="caution">
    <text evidence="1">The sequence shown here is derived from an EMBL/GenBank/DDBJ whole genome shotgun (WGS) entry which is preliminary data.</text>
</comment>
<evidence type="ECO:0000313" key="2">
    <source>
        <dbReference type="Proteomes" id="UP000249419"/>
    </source>
</evidence>
<dbReference type="Pfam" id="PF07505">
    <property type="entry name" value="DUF5131"/>
    <property type="match status" value="1"/>
</dbReference>
<dbReference type="Proteomes" id="UP000249419">
    <property type="component" value="Unassembled WGS sequence"/>
</dbReference>
<name>A0A328NCV9_9ACTN</name>
<accession>A0A328NCV9</accession>
<protein>
    <recommendedName>
        <fullName evidence="3">Protein gp37</fullName>
    </recommendedName>
</protein>
<dbReference type="EMBL" id="PYAG01000041">
    <property type="protein sequence ID" value="RAO26508.1"/>
    <property type="molecule type" value="Genomic_DNA"/>
</dbReference>
<dbReference type="RefSeq" id="WP_112678887.1">
    <property type="nucleotide sequence ID" value="NZ_PYAG01000041.1"/>
</dbReference>
<proteinExistence type="predicted"/>
<dbReference type="AlphaFoldDB" id="A0A328NCV9"/>
<gene>
    <name evidence="1" type="ORF">PSN13_06536</name>
</gene>
<dbReference type="InterPro" id="IPR011101">
    <property type="entry name" value="DUF5131"/>
</dbReference>
<evidence type="ECO:0008006" key="3">
    <source>
        <dbReference type="Google" id="ProtNLM"/>
    </source>
</evidence>
<organism evidence="1 2">
    <name type="scientific">Micromonospora saelicesensis</name>
    <dbReference type="NCBI Taxonomy" id="285676"/>
    <lineage>
        <taxon>Bacteria</taxon>
        <taxon>Bacillati</taxon>
        <taxon>Actinomycetota</taxon>
        <taxon>Actinomycetes</taxon>
        <taxon>Micromonosporales</taxon>
        <taxon>Micromonosporaceae</taxon>
        <taxon>Micromonospora</taxon>
    </lineage>
</organism>
<reference evidence="1 2" key="1">
    <citation type="submission" date="2018-03" db="EMBL/GenBank/DDBJ databases">
        <title>Defining the species Micromonospora saelicesensis and Micromonospora noduli under the framework of genomics.</title>
        <authorList>
            <person name="Riesco R."/>
            <person name="Trujillo M.E."/>
        </authorList>
    </citation>
    <scope>NUCLEOTIDE SEQUENCE [LARGE SCALE GENOMIC DNA]</scope>
    <source>
        <strain evidence="1 2">PSN13</strain>
    </source>
</reference>
<sequence length="308" mass="34645">MGDNSAIEWTEATWNPVTGCTKVSPGCDNCYAERIVERFHGKGSFAVVARSEEKLYVPLRWKRPRRIFVNSMSDLFHDQVPLSFIERVFSVMARTPQHTYQLLTKRHARMSSVLRRPTFRDTIASIVGADIEWPLPNLWLGVSVENQQWADIRIPALLDTPAAVRWLSCEPLLGPVDLRQSLALWQPGDDQTWTGDRLHTRDVLGWVVVGGESGHGSRAMHPDWARALRDQCTDAQVPFFFKQWGQYRPGGDPARPCSWIAADGTEQPGWAGTSHTVAMVRVGKKAAGRVLDGRTWDEYPAIAEAVSR</sequence>